<dbReference type="PANTHER" id="PTHR31213">
    <property type="entry name" value="OS08G0374000 PROTEIN-RELATED"/>
    <property type="match status" value="1"/>
</dbReference>
<dbReference type="GO" id="GO:0005737">
    <property type="term" value="C:cytoplasm"/>
    <property type="evidence" value="ECO:0007669"/>
    <property type="project" value="TreeGrafter"/>
</dbReference>
<dbReference type="PANTHER" id="PTHR31213:SF55">
    <property type="entry name" value="STRESS-INDUCED PROTEIN SAM22"/>
    <property type="match status" value="1"/>
</dbReference>
<evidence type="ECO:0000259" key="2">
    <source>
        <dbReference type="SMART" id="SM01037"/>
    </source>
</evidence>
<evidence type="ECO:0000256" key="1">
    <source>
        <dbReference type="ARBA" id="ARBA00009744"/>
    </source>
</evidence>
<dbReference type="PRINTS" id="PR00634">
    <property type="entry name" value="BETALLERGEN"/>
</dbReference>
<evidence type="ECO:0000313" key="3">
    <source>
        <dbReference type="EMBL" id="KAI7743126.1"/>
    </source>
</evidence>
<dbReference type="AlphaFoldDB" id="A0AAD5GK41"/>
<dbReference type="GO" id="GO:0038023">
    <property type="term" value="F:signaling receptor activity"/>
    <property type="evidence" value="ECO:0007669"/>
    <property type="project" value="InterPro"/>
</dbReference>
<proteinExistence type="inferred from homology"/>
<dbReference type="CDD" id="cd07816">
    <property type="entry name" value="Bet_v1-like"/>
    <property type="match status" value="2"/>
</dbReference>
<evidence type="ECO:0000313" key="4">
    <source>
        <dbReference type="Proteomes" id="UP001206925"/>
    </source>
</evidence>
<dbReference type="InterPro" id="IPR024949">
    <property type="entry name" value="Bet_v_I_allergen"/>
</dbReference>
<dbReference type="Proteomes" id="UP001206925">
    <property type="component" value="Unassembled WGS sequence"/>
</dbReference>
<protein>
    <recommendedName>
        <fullName evidence="2">Bet v I/Major latex protein domain-containing protein</fullName>
    </recommendedName>
</protein>
<comment type="similarity">
    <text evidence="1">Belongs to the BetVI family.</text>
</comment>
<gene>
    <name evidence="3" type="ORF">M8C21_020105</name>
</gene>
<dbReference type="InterPro" id="IPR050279">
    <property type="entry name" value="Plant_def-hormone_signal"/>
</dbReference>
<organism evidence="3 4">
    <name type="scientific">Ambrosia artemisiifolia</name>
    <name type="common">Common ragweed</name>
    <dbReference type="NCBI Taxonomy" id="4212"/>
    <lineage>
        <taxon>Eukaryota</taxon>
        <taxon>Viridiplantae</taxon>
        <taxon>Streptophyta</taxon>
        <taxon>Embryophyta</taxon>
        <taxon>Tracheophyta</taxon>
        <taxon>Spermatophyta</taxon>
        <taxon>Magnoliopsida</taxon>
        <taxon>eudicotyledons</taxon>
        <taxon>Gunneridae</taxon>
        <taxon>Pentapetalae</taxon>
        <taxon>asterids</taxon>
        <taxon>campanulids</taxon>
        <taxon>Asterales</taxon>
        <taxon>Asteraceae</taxon>
        <taxon>Asteroideae</taxon>
        <taxon>Heliantheae alliance</taxon>
        <taxon>Heliantheae</taxon>
        <taxon>Ambrosia</taxon>
    </lineage>
</organism>
<sequence length="275" mass="30243">MTSVTVEVEVPSQFPAELVFKVFSDFDNIAPKVNPQVFKSIETVEGNGDVGTIKIFTFGDAVPFTTGKYKVDAIDASNYSYSYSFIEGDNLFGILDSINHHIKVVPSPDGGSVFKQTVIYNCKVTVEVEVPSKFPAEQVFKVFSDFDNIAPKVNPQVFKSIETVEGNGDVGTIKIFTFGDAVPFTTGKYKVDALDASNHSYSYSFIEGDNLFGILDSINHHIKVVPSPDGGSVFKQTVIYNCKGDEKPSDEILKKEKELYENTYKAIEAYAVANS</sequence>
<dbReference type="FunFam" id="3.30.530.20:FF:000007">
    <property type="entry name" value="Major pollen allergen Bet v 1-A"/>
    <property type="match status" value="2"/>
</dbReference>
<dbReference type="InterPro" id="IPR000916">
    <property type="entry name" value="Bet_v_I/MLP"/>
</dbReference>
<dbReference type="GO" id="GO:0005634">
    <property type="term" value="C:nucleus"/>
    <property type="evidence" value="ECO:0007669"/>
    <property type="project" value="TreeGrafter"/>
</dbReference>
<dbReference type="GO" id="GO:0006952">
    <property type="term" value="P:defense response"/>
    <property type="evidence" value="ECO:0007669"/>
    <property type="project" value="InterPro"/>
</dbReference>
<comment type="caution">
    <text evidence="3">The sequence shown here is derived from an EMBL/GenBank/DDBJ whole genome shotgun (WGS) entry which is preliminary data.</text>
</comment>
<dbReference type="SMART" id="SM01037">
    <property type="entry name" value="Bet_v_1"/>
    <property type="match status" value="1"/>
</dbReference>
<dbReference type="InterPro" id="IPR023393">
    <property type="entry name" value="START-like_dom_sf"/>
</dbReference>
<dbReference type="GO" id="GO:0009738">
    <property type="term" value="P:abscisic acid-activated signaling pathway"/>
    <property type="evidence" value="ECO:0007669"/>
    <property type="project" value="InterPro"/>
</dbReference>
<dbReference type="GO" id="GO:0010427">
    <property type="term" value="F:abscisic acid binding"/>
    <property type="evidence" value="ECO:0007669"/>
    <property type="project" value="InterPro"/>
</dbReference>
<dbReference type="Gene3D" id="3.30.530.20">
    <property type="match status" value="2"/>
</dbReference>
<dbReference type="GO" id="GO:0004864">
    <property type="term" value="F:protein phosphatase inhibitor activity"/>
    <property type="evidence" value="ECO:0007669"/>
    <property type="project" value="InterPro"/>
</dbReference>
<reference evidence="3" key="1">
    <citation type="submission" date="2022-06" db="EMBL/GenBank/DDBJ databases">
        <title>Uncovering the hologenomic basis of an extraordinary plant invasion.</title>
        <authorList>
            <person name="Bieker V.C."/>
            <person name="Martin M.D."/>
            <person name="Gilbert T."/>
            <person name="Hodgins K."/>
            <person name="Battlay P."/>
            <person name="Petersen B."/>
            <person name="Wilson J."/>
        </authorList>
    </citation>
    <scope>NUCLEOTIDE SEQUENCE</scope>
    <source>
        <strain evidence="3">AA19_3_7</strain>
        <tissue evidence="3">Leaf</tissue>
    </source>
</reference>
<dbReference type="Pfam" id="PF00407">
    <property type="entry name" value="Bet_v_1"/>
    <property type="match status" value="2"/>
</dbReference>
<keyword evidence="4" id="KW-1185">Reference proteome</keyword>
<name>A0AAD5GK41_AMBAR</name>
<dbReference type="EMBL" id="JAMZMK010007811">
    <property type="protein sequence ID" value="KAI7743126.1"/>
    <property type="molecule type" value="Genomic_DNA"/>
</dbReference>
<feature type="domain" description="Bet v I/Major latex protein" evidence="2">
    <location>
        <begin position="121"/>
        <end position="274"/>
    </location>
</feature>
<accession>A0AAD5GK41</accession>
<dbReference type="SUPFAM" id="SSF55961">
    <property type="entry name" value="Bet v1-like"/>
    <property type="match status" value="2"/>
</dbReference>